<sequence>MYSFLWTIILHIVISIIIIYSAHQTWNYLKDTYSTRRTKDLVNTQIKKYKDMMEKIQNTKVETPSPFQNETEKQSMNKELLEYMNNELGRPVTIESVIQQ</sequence>
<name>A0A6C0H289_9ZZZZ</name>
<keyword evidence="1" id="KW-0472">Membrane</keyword>
<accession>A0A6C0H289</accession>
<evidence type="ECO:0000256" key="1">
    <source>
        <dbReference type="SAM" id="Phobius"/>
    </source>
</evidence>
<organism evidence="2">
    <name type="scientific">viral metagenome</name>
    <dbReference type="NCBI Taxonomy" id="1070528"/>
    <lineage>
        <taxon>unclassified sequences</taxon>
        <taxon>metagenomes</taxon>
        <taxon>organismal metagenomes</taxon>
    </lineage>
</organism>
<keyword evidence="1" id="KW-0812">Transmembrane</keyword>
<reference evidence="2" key="1">
    <citation type="journal article" date="2020" name="Nature">
        <title>Giant virus diversity and host interactions through global metagenomics.</title>
        <authorList>
            <person name="Schulz F."/>
            <person name="Roux S."/>
            <person name="Paez-Espino D."/>
            <person name="Jungbluth S."/>
            <person name="Walsh D.A."/>
            <person name="Denef V.J."/>
            <person name="McMahon K.D."/>
            <person name="Konstantinidis K.T."/>
            <person name="Eloe-Fadrosh E.A."/>
            <person name="Kyrpides N.C."/>
            <person name="Woyke T."/>
        </authorList>
    </citation>
    <scope>NUCLEOTIDE SEQUENCE</scope>
    <source>
        <strain evidence="2">GVMAG-M-3300023179-59</strain>
    </source>
</reference>
<keyword evidence="1" id="KW-1133">Transmembrane helix</keyword>
<protein>
    <submittedName>
        <fullName evidence="2">Uncharacterized protein</fullName>
    </submittedName>
</protein>
<proteinExistence type="predicted"/>
<feature type="transmembrane region" description="Helical" evidence="1">
    <location>
        <begin position="6"/>
        <end position="29"/>
    </location>
</feature>
<dbReference type="AlphaFoldDB" id="A0A6C0H289"/>
<evidence type="ECO:0000313" key="2">
    <source>
        <dbReference type="EMBL" id="QHT74661.1"/>
    </source>
</evidence>
<dbReference type="EMBL" id="MN739854">
    <property type="protein sequence ID" value="QHT74661.1"/>
    <property type="molecule type" value="Genomic_DNA"/>
</dbReference>